<proteinExistence type="predicted"/>
<sequence>MNMRKIKYVREEIALIERLVNGTPRYYKIVQNEVDNSAAILKKAFTKGFDAWILTRKLEIKDEVKSKSFTLTRGNNLVIIKDFFVANRSERIRRGLAPLSAIKVNVNEMRGSKEHSSTAFFKTFIPISKDFKWHSIFDDDVIDLDTGKSVHGLLTVKVDNISLDLYSFKHNSKNYLVLEATTEIDLETFDNYCWSTLIAVAFINGQLWQGDQFYFSYQDMDMKVFDTWSYVRRRNSITSIYPAITSNPHSWMKDSDDADQYNDGSLVNIGSTPLSKLCQWVHDKDMHKSIALLIIESKSASLLLMPAGFAIAIEGLATLFELKEGEKVKPISNKARGVEFVNKLLQVLNDYDDDEHFVGKKILRTNIMQNVNRATNRERLLIPFNLLGIEISQDDRMALDYRNDLLHGNVILEPIVRKKYEMNTTELSMRLMTLANAIIMKNIGYNGRILNHVKLQEQSMERVIQEDHFRKI</sequence>
<evidence type="ECO:0000313" key="2">
    <source>
        <dbReference type="Proteomes" id="UP000220133"/>
    </source>
</evidence>
<dbReference type="Proteomes" id="UP000220133">
    <property type="component" value="Chromosome"/>
</dbReference>
<dbReference type="AlphaFoldDB" id="A0A291QPX8"/>
<dbReference type="OrthoDB" id="662887at2"/>
<organism evidence="1 2">
    <name type="scientific">Chitinophaga caeni</name>
    <dbReference type="NCBI Taxonomy" id="2029983"/>
    <lineage>
        <taxon>Bacteria</taxon>
        <taxon>Pseudomonadati</taxon>
        <taxon>Bacteroidota</taxon>
        <taxon>Chitinophagia</taxon>
        <taxon>Chitinophagales</taxon>
        <taxon>Chitinophagaceae</taxon>
        <taxon>Chitinophaga</taxon>
    </lineage>
</organism>
<evidence type="ECO:0000313" key="1">
    <source>
        <dbReference type="EMBL" id="ATL45904.1"/>
    </source>
</evidence>
<dbReference type="RefSeq" id="WP_098192294.1">
    <property type="nucleotide sequence ID" value="NZ_CP023777.1"/>
</dbReference>
<name>A0A291QPX8_9BACT</name>
<evidence type="ECO:0008006" key="3">
    <source>
        <dbReference type="Google" id="ProtNLM"/>
    </source>
</evidence>
<gene>
    <name evidence="1" type="ORF">COR50_01295</name>
</gene>
<protein>
    <recommendedName>
        <fullName evidence="3">ApeA N-terminal domain-containing protein</fullName>
    </recommendedName>
</protein>
<dbReference type="EMBL" id="CP023777">
    <property type="protein sequence ID" value="ATL45904.1"/>
    <property type="molecule type" value="Genomic_DNA"/>
</dbReference>
<dbReference type="KEGG" id="cbae:COR50_01295"/>
<keyword evidence="2" id="KW-1185">Reference proteome</keyword>
<accession>A0A291QPX8</accession>
<reference evidence="1 2" key="1">
    <citation type="submission" date="2017-10" db="EMBL/GenBank/DDBJ databases">
        <title>Paenichitinophaga pekingensis gen. nov., sp. nov., isolated from activated sludge.</title>
        <authorList>
            <person name="Jin D."/>
            <person name="Kong X."/>
            <person name="Deng Y."/>
            <person name="Bai Z."/>
        </authorList>
    </citation>
    <scope>NUCLEOTIDE SEQUENCE [LARGE SCALE GENOMIC DNA]</scope>
    <source>
        <strain evidence="1 2">13</strain>
    </source>
</reference>